<sequence>MSGISYSMIMVAVVLITYLFVRHKGEKKKQENFLKMLVPFSIIILLYLPTQLTESEEPAYLLFVSLLALLSMGFVHFEKKRLFVGTVILALAGLIVYYISLI</sequence>
<dbReference type="AlphaFoldDB" id="D3FRD7"/>
<gene>
    <name evidence="2" type="ordered locus">BpOF4_17435</name>
</gene>
<evidence type="ECO:0000256" key="1">
    <source>
        <dbReference type="SAM" id="Phobius"/>
    </source>
</evidence>
<keyword evidence="1" id="KW-1133">Transmembrane helix</keyword>
<evidence type="ECO:0000313" key="3">
    <source>
        <dbReference type="Proteomes" id="UP000001544"/>
    </source>
</evidence>
<reference evidence="2 3" key="1">
    <citation type="journal article" date="2011" name="Environ. Microbiol.">
        <title>Genome of alkaliphilic Bacillus pseudofirmus OF4 reveals adaptations that support the ability to grow in an external pH range from 7.5 to 11.4.</title>
        <authorList>
            <person name="Janto B."/>
            <person name="Ahmed A."/>
            <person name="Ito M."/>
            <person name="Liu J."/>
            <person name="Hicks D.B."/>
            <person name="Pagni S."/>
            <person name="Fackelmayer O.J."/>
            <person name="Smith T.A."/>
            <person name="Earl J."/>
            <person name="Elbourne L.D."/>
            <person name="Hassan K."/>
            <person name="Paulsen I.T."/>
            <person name="Kolsto A.B."/>
            <person name="Tourasse N.J."/>
            <person name="Ehrlich G.D."/>
            <person name="Boissy R."/>
            <person name="Ivey D.M."/>
            <person name="Li G."/>
            <person name="Xue Y."/>
            <person name="Ma Y."/>
            <person name="Hu F.Z."/>
            <person name="Krulwich T.A."/>
        </authorList>
    </citation>
    <scope>NUCLEOTIDE SEQUENCE [LARGE SCALE GENOMIC DNA]</scope>
    <source>
        <strain evidence="3">ATCC BAA-2126 / JCM 17055 / OF4</strain>
    </source>
</reference>
<keyword evidence="1" id="KW-0472">Membrane</keyword>
<dbReference type="RefSeq" id="WP_012958890.1">
    <property type="nucleotide sequence ID" value="NC_013791.2"/>
</dbReference>
<protein>
    <submittedName>
        <fullName evidence="2">Uncharacterized protein</fullName>
    </submittedName>
</protein>
<feature type="transmembrane region" description="Helical" evidence="1">
    <location>
        <begin position="82"/>
        <end position="100"/>
    </location>
</feature>
<feature type="transmembrane region" description="Helical" evidence="1">
    <location>
        <begin position="33"/>
        <end position="52"/>
    </location>
</feature>
<feature type="transmembrane region" description="Helical" evidence="1">
    <location>
        <begin position="58"/>
        <end position="75"/>
    </location>
</feature>
<dbReference type="EMBL" id="CP001878">
    <property type="protein sequence ID" value="ADC51528.1"/>
    <property type="molecule type" value="Genomic_DNA"/>
</dbReference>
<feature type="transmembrane region" description="Helical" evidence="1">
    <location>
        <begin position="6"/>
        <end position="21"/>
    </location>
</feature>
<evidence type="ECO:0000313" key="2">
    <source>
        <dbReference type="EMBL" id="ADC51528.1"/>
    </source>
</evidence>
<accession>D3FRD7</accession>
<proteinExistence type="predicted"/>
<keyword evidence="3" id="KW-1185">Reference proteome</keyword>
<dbReference type="STRING" id="398511.BpOF4_17435"/>
<organism evidence="2 3">
    <name type="scientific">Alkalihalophilus pseudofirmus (strain ATCC BAA-2126 / JCM 17055 / OF4)</name>
    <name type="common">Bacillus pseudofirmus</name>
    <dbReference type="NCBI Taxonomy" id="398511"/>
    <lineage>
        <taxon>Bacteria</taxon>
        <taxon>Bacillati</taxon>
        <taxon>Bacillota</taxon>
        <taxon>Bacilli</taxon>
        <taxon>Bacillales</taxon>
        <taxon>Bacillaceae</taxon>
        <taxon>Alkalihalophilus</taxon>
    </lineage>
</organism>
<dbReference type="KEGG" id="bpf:BpOF4_17435"/>
<dbReference type="HOGENOM" id="CLU_2271789_0_0_9"/>
<keyword evidence="1" id="KW-0812">Transmembrane</keyword>
<dbReference type="Proteomes" id="UP000001544">
    <property type="component" value="Chromosome"/>
</dbReference>
<name>D3FRD7_ALKPO</name>